<organism evidence="9 10">
    <name type="scientific">Oleispira antarctica RB-8</name>
    <dbReference type="NCBI Taxonomy" id="698738"/>
    <lineage>
        <taxon>Bacteria</taxon>
        <taxon>Pseudomonadati</taxon>
        <taxon>Pseudomonadota</taxon>
        <taxon>Gammaproteobacteria</taxon>
        <taxon>Oceanospirillales</taxon>
        <taxon>Oceanospirillaceae</taxon>
        <taxon>Oleispira</taxon>
    </lineage>
</organism>
<proteinExistence type="predicted"/>
<accession>R4YSP2</accession>
<evidence type="ECO:0000256" key="1">
    <source>
        <dbReference type="ARBA" id="ARBA00000085"/>
    </source>
</evidence>
<evidence type="ECO:0000256" key="3">
    <source>
        <dbReference type="ARBA" id="ARBA00022553"/>
    </source>
</evidence>
<evidence type="ECO:0000256" key="7">
    <source>
        <dbReference type="SAM" id="Phobius"/>
    </source>
</evidence>
<evidence type="ECO:0000313" key="9">
    <source>
        <dbReference type="EMBL" id="CCK75189.1"/>
    </source>
</evidence>
<evidence type="ECO:0000256" key="6">
    <source>
        <dbReference type="ARBA" id="ARBA00023012"/>
    </source>
</evidence>
<keyword evidence="7" id="KW-1133">Transmembrane helix</keyword>
<dbReference type="OrthoDB" id="9806704at2"/>
<dbReference type="Proteomes" id="UP000032749">
    <property type="component" value="Chromosome"/>
</dbReference>
<dbReference type="InterPro" id="IPR003594">
    <property type="entry name" value="HATPase_dom"/>
</dbReference>
<keyword evidence="4" id="KW-0808">Transferase</keyword>
<dbReference type="Pfam" id="PF00512">
    <property type="entry name" value="HisKA"/>
    <property type="match status" value="1"/>
</dbReference>
<dbReference type="CDD" id="cd00082">
    <property type="entry name" value="HisKA"/>
    <property type="match status" value="1"/>
</dbReference>
<dbReference type="InterPro" id="IPR005467">
    <property type="entry name" value="His_kinase_dom"/>
</dbReference>
<dbReference type="PIRSF" id="PIRSF037347">
    <property type="entry name" value="STHK_CHASE2_PAS_prd"/>
    <property type="match status" value="1"/>
</dbReference>
<dbReference type="SMART" id="SM01080">
    <property type="entry name" value="CHASE2"/>
    <property type="match status" value="1"/>
</dbReference>
<dbReference type="GO" id="GO:0016036">
    <property type="term" value="P:cellular response to phosphate starvation"/>
    <property type="evidence" value="ECO:0007669"/>
    <property type="project" value="TreeGrafter"/>
</dbReference>
<dbReference type="SUPFAM" id="SSF55874">
    <property type="entry name" value="ATPase domain of HSP90 chaperone/DNA topoisomerase II/histidine kinase"/>
    <property type="match status" value="1"/>
</dbReference>
<evidence type="ECO:0000256" key="4">
    <source>
        <dbReference type="ARBA" id="ARBA00022679"/>
    </source>
</evidence>
<dbReference type="EMBL" id="FO203512">
    <property type="protein sequence ID" value="CCK75189.1"/>
    <property type="molecule type" value="Genomic_DNA"/>
</dbReference>
<dbReference type="SUPFAM" id="SSF47384">
    <property type="entry name" value="Homodimeric domain of signal transducing histidine kinase"/>
    <property type="match status" value="1"/>
</dbReference>
<dbReference type="InterPro" id="IPR003661">
    <property type="entry name" value="HisK_dim/P_dom"/>
</dbReference>
<evidence type="ECO:0000256" key="5">
    <source>
        <dbReference type="ARBA" id="ARBA00022777"/>
    </source>
</evidence>
<keyword evidence="10" id="KW-1185">Reference proteome</keyword>
<dbReference type="InterPro" id="IPR017181">
    <property type="entry name" value="Sig_transdc_His_kin_CHASE2"/>
</dbReference>
<dbReference type="PROSITE" id="PS50109">
    <property type="entry name" value="HIS_KIN"/>
    <property type="match status" value="1"/>
</dbReference>
<keyword evidence="7" id="KW-0812">Transmembrane</keyword>
<name>R4YSP2_OLEAN</name>
<dbReference type="InterPro" id="IPR036890">
    <property type="entry name" value="HATPase_C_sf"/>
</dbReference>
<evidence type="ECO:0000256" key="2">
    <source>
        <dbReference type="ARBA" id="ARBA00012438"/>
    </source>
</evidence>
<dbReference type="GO" id="GO:0004721">
    <property type="term" value="F:phosphoprotein phosphatase activity"/>
    <property type="evidence" value="ECO:0007669"/>
    <property type="project" value="TreeGrafter"/>
</dbReference>
<reference evidence="9 10" key="1">
    <citation type="journal article" date="2013" name="Nat. Commun.">
        <title>Genome sequence and functional genomic analysis of the oil-degrading bacterium Oleispira antarctica.</title>
        <authorList>
            <person name="Kube M."/>
            <person name="Chernikova T.N."/>
            <person name="Al-Ramahi Y."/>
            <person name="Beloqui A."/>
            <person name="Lopez-Cortez N."/>
            <person name="Guazzaroni M.E."/>
            <person name="Heipieper H.J."/>
            <person name="Klages S."/>
            <person name="Kotsyurbenko O.R."/>
            <person name="Langer I."/>
            <person name="Nechitaylo T.Y."/>
            <person name="Lunsdorf H."/>
            <person name="Fernandez M."/>
            <person name="Juarez S."/>
            <person name="Ciordia S."/>
            <person name="Singer A."/>
            <person name="Kagan O."/>
            <person name="Egorova O."/>
            <person name="Petit P.A."/>
            <person name="Stogios P."/>
            <person name="Kim Y."/>
            <person name="Tchigvintsev A."/>
            <person name="Flick R."/>
            <person name="Denaro R."/>
            <person name="Genovese M."/>
            <person name="Albar J.P."/>
            <person name="Reva O.N."/>
            <person name="Martinez-Gomariz M."/>
            <person name="Tran H."/>
            <person name="Ferrer M."/>
            <person name="Savchenko A."/>
            <person name="Yakunin A.F."/>
            <person name="Yakimov M.M."/>
            <person name="Golyshina O.V."/>
            <person name="Reinhardt R."/>
            <person name="Golyshin P.N."/>
        </authorList>
    </citation>
    <scope>NUCLEOTIDE SEQUENCE [LARGE SCALE GENOMIC DNA]</scope>
</reference>
<dbReference type="Gene3D" id="3.30.565.10">
    <property type="entry name" value="Histidine kinase-like ATPase, C-terminal domain"/>
    <property type="match status" value="1"/>
</dbReference>
<dbReference type="SMART" id="SM00388">
    <property type="entry name" value="HisKA"/>
    <property type="match status" value="1"/>
</dbReference>
<dbReference type="Gene3D" id="1.10.287.130">
    <property type="match status" value="1"/>
</dbReference>
<evidence type="ECO:0000313" key="10">
    <source>
        <dbReference type="Proteomes" id="UP000032749"/>
    </source>
</evidence>
<dbReference type="SMART" id="SM00387">
    <property type="entry name" value="HATPase_c"/>
    <property type="match status" value="1"/>
</dbReference>
<dbReference type="Pfam" id="PF05226">
    <property type="entry name" value="CHASE2"/>
    <property type="match status" value="1"/>
</dbReference>
<dbReference type="PANTHER" id="PTHR45453">
    <property type="entry name" value="PHOSPHATE REGULON SENSOR PROTEIN PHOR"/>
    <property type="match status" value="1"/>
</dbReference>
<comment type="catalytic activity">
    <reaction evidence="1">
        <text>ATP + protein L-histidine = ADP + protein N-phospho-L-histidine.</text>
        <dbReference type="EC" id="2.7.13.3"/>
    </reaction>
</comment>
<dbReference type="InterPro" id="IPR050351">
    <property type="entry name" value="BphY/WalK/GraS-like"/>
</dbReference>
<dbReference type="InterPro" id="IPR036097">
    <property type="entry name" value="HisK_dim/P_sf"/>
</dbReference>
<dbReference type="GO" id="GO:0005886">
    <property type="term" value="C:plasma membrane"/>
    <property type="evidence" value="ECO:0007669"/>
    <property type="project" value="TreeGrafter"/>
</dbReference>
<dbReference type="Pfam" id="PF02518">
    <property type="entry name" value="HATPase_c"/>
    <property type="match status" value="1"/>
</dbReference>
<dbReference type="InterPro" id="IPR004358">
    <property type="entry name" value="Sig_transdc_His_kin-like_C"/>
</dbReference>
<dbReference type="InterPro" id="IPR007890">
    <property type="entry name" value="CHASE2"/>
</dbReference>
<dbReference type="PANTHER" id="PTHR45453:SF1">
    <property type="entry name" value="PHOSPHATE REGULON SENSOR PROTEIN PHOR"/>
    <property type="match status" value="1"/>
</dbReference>
<feature type="domain" description="Histidine kinase" evidence="8">
    <location>
        <begin position="636"/>
        <end position="851"/>
    </location>
</feature>
<feature type="transmembrane region" description="Helical" evidence="7">
    <location>
        <begin position="317"/>
        <end position="334"/>
    </location>
</feature>
<dbReference type="PRINTS" id="PR00344">
    <property type="entry name" value="BCTRLSENSOR"/>
</dbReference>
<protein>
    <recommendedName>
        <fullName evidence="2">histidine kinase</fullName>
        <ecNumber evidence="2">2.7.13.3</ecNumber>
    </recommendedName>
</protein>
<sequence>MLALLKNSTTNRFDWPLLILGLIILLQVNSNQYWDWTQGFDYSIYDSHIQNFSQPADDKILIIEIDEQSLSLLGDWPWPRSYHAQMINLLTQADAGVIAYNIIFSNSNPEDINDQLLSGAIESSGRTILPLYFDRLLKEDDVSEVLPALAFRKYSGLGHVNTYLDEDGTLRSIRLMDRFKEQRWPHFSFASFLFNQPYSPLLELNLDDVFIPFITKGDFQRVSFVDVLTGLVPAETFSQRTVFVGMTATSMGDPLLIPTNDGGRQTPAVEINANVYQALDNGQLISPLPNLLSLIINTVFVLVALYLMPKLSGIQQFAVTLVCILLAWLLSYGLLYQGYWYRSAGLIIALLTIPFIWNLLRLSRLFNYLRQQVNQLKRQQDTEAFRLPNYHGLDTEDDLNAFLRLMQIDDYQILSFDSDLSEQATLSAYDSVDTITKKLKLLLNSEEKILLLNFKEFTSLERHKLNILKQLLLQKQRDELKVIHQSQSSNDVFTQQLSLISGFQQQLSMTHSLFEESIEGVSAGILVSDLTGKVLFSNKALSELIKIDVFDTDLLFQSITLIKGEWLGLLRDAVLLQSSVTVEAKIGQKDLSVSIRCIQDKVDASLSPLAPLLVFNITDISTVKQAHRSRSEMIDFLSHDLRSPMASLQALVNQLRNRKSASLDVEDLIDKVDQYSRRGLDFSEQFLELAKVESDEEVLLYEVDLYSVAQNAFDTLYHQAQEKSIQLEIDIDGDYWVLTNGELLERILLNLVSNAIKYSPNDSRVLLKVRVLQNTLLQVGVGDEGPGIPDELSSRLFKPYSRGEDSNTKKAQGIGLGLRFVDVALKRLNSQIQFETSADGTLFYFNLESIDLV</sequence>
<keyword evidence="6" id="KW-0902">Two-component regulatory system</keyword>
<dbReference type="AlphaFoldDB" id="R4YSP2"/>
<dbReference type="EC" id="2.7.13.3" evidence="2"/>
<feature type="transmembrane region" description="Helical" evidence="7">
    <location>
        <begin position="340"/>
        <end position="360"/>
    </location>
</feature>
<dbReference type="GO" id="GO:0000155">
    <property type="term" value="F:phosphorelay sensor kinase activity"/>
    <property type="evidence" value="ECO:0007669"/>
    <property type="project" value="InterPro"/>
</dbReference>
<dbReference type="STRING" id="698738.OLEAN_C10130"/>
<keyword evidence="3" id="KW-0597">Phosphoprotein</keyword>
<keyword evidence="7" id="KW-0472">Membrane</keyword>
<dbReference type="KEGG" id="oai:OLEAN_C10130"/>
<feature type="transmembrane region" description="Helical" evidence="7">
    <location>
        <begin position="291"/>
        <end position="308"/>
    </location>
</feature>
<keyword evidence="5" id="KW-0418">Kinase</keyword>
<dbReference type="HOGENOM" id="CLU_016084_0_0_6"/>
<evidence type="ECO:0000259" key="8">
    <source>
        <dbReference type="PROSITE" id="PS50109"/>
    </source>
</evidence>
<gene>
    <name evidence="9" type="ORF">OLEAN_C10130</name>
</gene>